<evidence type="ECO:0000256" key="2">
    <source>
        <dbReference type="ARBA" id="ARBA00022737"/>
    </source>
</evidence>
<gene>
    <name evidence="4" type="ORF">ACFOOI_19730</name>
</gene>
<feature type="domain" description="Rhodanese" evidence="3">
    <location>
        <begin position="163"/>
        <end position="274"/>
    </location>
</feature>
<dbReference type="Proteomes" id="UP001595616">
    <property type="component" value="Unassembled WGS sequence"/>
</dbReference>
<feature type="domain" description="Rhodanese" evidence="3">
    <location>
        <begin position="15"/>
        <end position="132"/>
    </location>
</feature>
<dbReference type="InterPro" id="IPR001763">
    <property type="entry name" value="Rhodanese-like_dom"/>
</dbReference>
<accession>A0ABV7Z396</accession>
<dbReference type="GO" id="GO:0016740">
    <property type="term" value="F:transferase activity"/>
    <property type="evidence" value="ECO:0007669"/>
    <property type="project" value="UniProtKB-KW"/>
</dbReference>
<dbReference type="PROSITE" id="PS50206">
    <property type="entry name" value="RHODANESE_3"/>
    <property type="match status" value="2"/>
</dbReference>
<name>A0ABV7Z396_9BACT</name>
<sequence>MSPIISALELSKIILNDKLLLLECSYGPTAKAEYLKEHIVGAVFVDLNTQLSEIKEYANGGRHPLPKIENFGKTLGELGLEKNTHVVIYDRKNGASAAARFWWMLRSAGHEYVQVLNGGYPQALEIGIATTDTIPKVKSNMVYEVTDWQLPRADINEISEKSTNENYVLIDVREHIRYIGEQEPIDEVAGHIPGAINVPFSQNLDESGLFLSPEILKEKYEAILKEAKETTVHCGSGVTACHTLLAIAYAGLPIPKLYVGSWSEWSRNQKPIATGEA</sequence>
<comment type="caution">
    <text evidence="4">The sequence shown here is derived from an EMBL/GenBank/DDBJ whole genome shotgun (WGS) entry which is preliminary data.</text>
</comment>
<dbReference type="SUPFAM" id="SSF52821">
    <property type="entry name" value="Rhodanese/Cell cycle control phosphatase"/>
    <property type="match status" value="2"/>
</dbReference>
<dbReference type="Pfam" id="PF00581">
    <property type="entry name" value="Rhodanese"/>
    <property type="match status" value="2"/>
</dbReference>
<reference evidence="5" key="1">
    <citation type="journal article" date="2019" name="Int. J. Syst. Evol. Microbiol.">
        <title>The Global Catalogue of Microorganisms (GCM) 10K type strain sequencing project: providing services to taxonomists for standard genome sequencing and annotation.</title>
        <authorList>
            <consortium name="The Broad Institute Genomics Platform"/>
            <consortium name="The Broad Institute Genome Sequencing Center for Infectious Disease"/>
            <person name="Wu L."/>
            <person name="Ma J."/>
        </authorList>
    </citation>
    <scope>NUCLEOTIDE SEQUENCE [LARGE SCALE GENOMIC DNA]</scope>
    <source>
        <strain evidence="5">CECT 7956</strain>
    </source>
</reference>
<proteinExistence type="predicted"/>
<dbReference type="CDD" id="cd01449">
    <property type="entry name" value="TST_Repeat_2"/>
    <property type="match status" value="1"/>
</dbReference>
<evidence type="ECO:0000256" key="1">
    <source>
        <dbReference type="ARBA" id="ARBA00022679"/>
    </source>
</evidence>
<organism evidence="4 5">
    <name type="scientific">Lacihabitans lacunae</name>
    <dbReference type="NCBI Taxonomy" id="1028214"/>
    <lineage>
        <taxon>Bacteria</taxon>
        <taxon>Pseudomonadati</taxon>
        <taxon>Bacteroidota</taxon>
        <taxon>Cytophagia</taxon>
        <taxon>Cytophagales</taxon>
        <taxon>Leadbetterellaceae</taxon>
        <taxon>Lacihabitans</taxon>
    </lineage>
</organism>
<keyword evidence="1 4" id="KW-0808">Transferase</keyword>
<dbReference type="RefSeq" id="WP_379839809.1">
    <property type="nucleotide sequence ID" value="NZ_JBHRYQ010000001.1"/>
</dbReference>
<keyword evidence="5" id="KW-1185">Reference proteome</keyword>
<evidence type="ECO:0000313" key="4">
    <source>
        <dbReference type="EMBL" id="MFC3812903.1"/>
    </source>
</evidence>
<protein>
    <submittedName>
        <fullName evidence="4">Sulfurtransferase</fullName>
        <ecNumber evidence="4">2.8.1.-</ecNumber>
    </submittedName>
</protein>
<evidence type="ECO:0000259" key="3">
    <source>
        <dbReference type="PROSITE" id="PS50206"/>
    </source>
</evidence>
<keyword evidence="2" id="KW-0677">Repeat</keyword>
<dbReference type="EMBL" id="JBHRYQ010000001">
    <property type="protein sequence ID" value="MFC3812903.1"/>
    <property type="molecule type" value="Genomic_DNA"/>
</dbReference>
<dbReference type="EC" id="2.8.1.-" evidence="4"/>
<dbReference type="PANTHER" id="PTHR11364:SF27">
    <property type="entry name" value="SULFURTRANSFERASE"/>
    <property type="match status" value="1"/>
</dbReference>
<dbReference type="CDD" id="cd01448">
    <property type="entry name" value="TST_Repeat_1"/>
    <property type="match status" value="1"/>
</dbReference>
<dbReference type="PANTHER" id="PTHR11364">
    <property type="entry name" value="THIOSULFATE SULFERTANSFERASE"/>
    <property type="match status" value="1"/>
</dbReference>
<dbReference type="Gene3D" id="3.40.250.10">
    <property type="entry name" value="Rhodanese-like domain"/>
    <property type="match status" value="2"/>
</dbReference>
<evidence type="ECO:0000313" key="5">
    <source>
        <dbReference type="Proteomes" id="UP001595616"/>
    </source>
</evidence>
<dbReference type="InterPro" id="IPR045078">
    <property type="entry name" value="TST/MPST-like"/>
</dbReference>
<dbReference type="InterPro" id="IPR036873">
    <property type="entry name" value="Rhodanese-like_dom_sf"/>
</dbReference>
<dbReference type="SMART" id="SM00450">
    <property type="entry name" value="RHOD"/>
    <property type="match status" value="2"/>
</dbReference>